<dbReference type="Proteomes" id="UP001465976">
    <property type="component" value="Unassembled WGS sequence"/>
</dbReference>
<evidence type="ECO:0000313" key="1">
    <source>
        <dbReference type="EMBL" id="KAL0566095.1"/>
    </source>
</evidence>
<reference evidence="1 2" key="1">
    <citation type="submission" date="2024-02" db="EMBL/GenBank/DDBJ databases">
        <title>A draft genome for the cacao thread blight pathogen Marasmius crinis-equi.</title>
        <authorList>
            <person name="Cohen S.P."/>
            <person name="Baruah I.K."/>
            <person name="Amoako-Attah I."/>
            <person name="Bukari Y."/>
            <person name="Meinhardt L.W."/>
            <person name="Bailey B.A."/>
        </authorList>
    </citation>
    <scope>NUCLEOTIDE SEQUENCE [LARGE SCALE GENOMIC DNA]</scope>
    <source>
        <strain evidence="1 2">GH-76</strain>
    </source>
</reference>
<organism evidence="1 2">
    <name type="scientific">Marasmius crinis-equi</name>
    <dbReference type="NCBI Taxonomy" id="585013"/>
    <lineage>
        <taxon>Eukaryota</taxon>
        <taxon>Fungi</taxon>
        <taxon>Dikarya</taxon>
        <taxon>Basidiomycota</taxon>
        <taxon>Agaricomycotina</taxon>
        <taxon>Agaricomycetes</taxon>
        <taxon>Agaricomycetidae</taxon>
        <taxon>Agaricales</taxon>
        <taxon>Marasmiineae</taxon>
        <taxon>Marasmiaceae</taxon>
        <taxon>Marasmius</taxon>
    </lineage>
</organism>
<protein>
    <submittedName>
        <fullName evidence="1">Uncharacterized protein</fullName>
    </submittedName>
</protein>
<evidence type="ECO:0000313" key="2">
    <source>
        <dbReference type="Proteomes" id="UP001465976"/>
    </source>
</evidence>
<name>A0ABR3ET56_9AGAR</name>
<proteinExistence type="predicted"/>
<gene>
    <name evidence="1" type="ORF">V5O48_015924</name>
</gene>
<comment type="caution">
    <text evidence="1">The sequence shown here is derived from an EMBL/GenBank/DDBJ whole genome shotgun (WGS) entry which is preliminary data.</text>
</comment>
<feature type="non-terminal residue" evidence="1">
    <location>
        <position position="1"/>
    </location>
</feature>
<accession>A0ABR3ET56</accession>
<keyword evidence="2" id="KW-1185">Reference proteome</keyword>
<dbReference type="EMBL" id="JBAHYK010002011">
    <property type="protein sequence ID" value="KAL0566095.1"/>
    <property type="molecule type" value="Genomic_DNA"/>
</dbReference>
<sequence>VVKRYAYALNPQIVGDQMRTSLRDFGRESVLTAGQVGSGLREGGGGLKSEGVASLGLSFD</sequence>